<keyword evidence="10" id="KW-0828">Tyrosine catabolism</keyword>
<keyword evidence="8 14" id="KW-0106">Calcium</keyword>
<comment type="pathway">
    <text evidence="3">Amino-acid degradation; L-phenylalanine degradation; acetoacetate and fumarate from L-phenylalanine: step 6/6.</text>
</comment>
<dbReference type="GO" id="GO:0006572">
    <property type="term" value="P:L-tyrosine catabolic process"/>
    <property type="evidence" value="ECO:0007669"/>
    <property type="project" value="UniProtKB-KW"/>
</dbReference>
<dbReference type="InterPro" id="IPR015377">
    <property type="entry name" value="Fumarylacetoacetase_N"/>
</dbReference>
<dbReference type="EC" id="3.7.1.2" evidence="5"/>
<dbReference type="InterPro" id="IPR036462">
    <property type="entry name" value="Fumarylacetoacetase_N_sf"/>
</dbReference>
<keyword evidence="11" id="KW-0585">Phenylalanine catabolism</keyword>
<dbReference type="UniPathway" id="UPA00139">
    <property type="reaction ID" value="UER00341"/>
</dbReference>
<feature type="binding site" evidence="13">
    <location>
        <position position="129"/>
    </location>
    <ligand>
        <name>substrate</name>
    </ligand>
</feature>
<dbReference type="RefSeq" id="WP_109646757.1">
    <property type="nucleotide sequence ID" value="NZ_QGGB01000006.1"/>
</dbReference>
<feature type="binding site" evidence="14">
    <location>
        <position position="254"/>
    </location>
    <ligand>
        <name>Mg(2+)</name>
        <dbReference type="ChEBI" id="CHEBI:18420"/>
    </ligand>
</feature>
<dbReference type="FunFam" id="3.90.850.10:FF:000004">
    <property type="entry name" value="Fumarylacetoacetase"/>
    <property type="match status" value="1"/>
</dbReference>
<feature type="binding site" evidence="13">
    <location>
        <position position="350"/>
    </location>
    <ligand>
        <name>substrate</name>
    </ligand>
</feature>
<dbReference type="SUPFAM" id="SSF56529">
    <property type="entry name" value="FAH"/>
    <property type="match status" value="1"/>
</dbReference>
<dbReference type="GO" id="GO:1902000">
    <property type="term" value="P:homogentisate catabolic process"/>
    <property type="evidence" value="ECO:0007669"/>
    <property type="project" value="TreeGrafter"/>
</dbReference>
<evidence type="ECO:0000256" key="3">
    <source>
        <dbReference type="ARBA" id="ARBA00004782"/>
    </source>
</evidence>
<comment type="caution">
    <text evidence="17">The sequence shown here is derived from an EMBL/GenBank/DDBJ whole genome shotgun (WGS) entry which is preliminary data.</text>
</comment>
<evidence type="ECO:0000256" key="13">
    <source>
        <dbReference type="PIRSR" id="PIRSR605959-2"/>
    </source>
</evidence>
<dbReference type="AlphaFoldDB" id="A0A316TPU2"/>
<proteinExistence type="inferred from homology"/>
<feature type="binding site" evidence="13">
    <location>
        <position position="241"/>
    </location>
    <ligand>
        <name>substrate</name>
    </ligand>
</feature>
<dbReference type="Gene3D" id="2.30.30.230">
    <property type="entry name" value="Fumarylacetoacetase, N-terminal domain"/>
    <property type="match status" value="1"/>
</dbReference>
<dbReference type="Gene3D" id="3.90.850.10">
    <property type="entry name" value="Fumarylacetoacetase-like, C-terminal domain"/>
    <property type="match status" value="1"/>
</dbReference>
<evidence type="ECO:0000256" key="1">
    <source>
        <dbReference type="ARBA" id="ARBA00001913"/>
    </source>
</evidence>
<feature type="domain" description="Fumarylacetoacetase-like C-terminal" evidence="15">
    <location>
        <begin position="125"/>
        <end position="394"/>
    </location>
</feature>
<feature type="active site" description="Proton acceptor" evidence="12">
    <location>
        <position position="134"/>
    </location>
</feature>
<name>A0A316TPU2_9BACT</name>
<feature type="binding site" evidence="14">
    <location>
        <position position="202"/>
    </location>
    <ligand>
        <name>Ca(2+)</name>
        <dbReference type="ChEBI" id="CHEBI:29108"/>
    </ligand>
</feature>
<dbReference type="OrthoDB" id="3766879at2"/>
<feature type="binding site" evidence="13">
    <location>
        <position position="245"/>
    </location>
    <ligand>
        <name>substrate</name>
    </ligand>
</feature>
<evidence type="ECO:0000256" key="11">
    <source>
        <dbReference type="ARBA" id="ARBA00023232"/>
    </source>
</evidence>
<comment type="cofactor">
    <cofactor evidence="2 14">
        <name>Mg(2+)</name>
        <dbReference type="ChEBI" id="CHEBI:18420"/>
    </cofactor>
</comment>
<dbReference type="EMBL" id="QGGB01000006">
    <property type="protein sequence ID" value="PWN06643.1"/>
    <property type="molecule type" value="Genomic_DNA"/>
</dbReference>
<dbReference type="Pfam" id="PF01557">
    <property type="entry name" value="FAA_hydrolase"/>
    <property type="match status" value="1"/>
</dbReference>
<evidence type="ECO:0000256" key="4">
    <source>
        <dbReference type="ARBA" id="ARBA00010211"/>
    </source>
</evidence>
<protein>
    <recommendedName>
        <fullName evidence="5">fumarylacetoacetase</fullName>
        <ecNumber evidence="5">3.7.1.2</ecNumber>
    </recommendedName>
</protein>
<evidence type="ECO:0000256" key="6">
    <source>
        <dbReference type="ARBA" id="ARBA00022723"/>
    </source>
</evidence>
<keyword evidence="9 14" id="KW-0460">Magnesium</keyword>
<evidence type="ECO:0000256" key="10">
    <source>
        <dbReference type="ARBA" id="ARBA00022878"/>
    </source>
</evidence>
<dbReference type="InterPro" id="IPR005959">
    <property type="entry name" value="Fumarylacetoacetase"/>
</dbReference>
<dbReference type="GO" id="GO:0006559">
    <property type="term" value="P:L-phenylalanine catabolic process"/>
    <property type="evidence" value="ECO:0007669"/>
    <property type="project" value="UniProtKB-UniPathway"/>
</dbReference>
<evidence type="ECO:0000256" key="2">
    <source>
        <dbReference type="ARBA" id="ARBA00001946"/>
    </source>
</evidence>
<feature type="binding site" evidence="14">
    <location>
        <position position="127"/>
    </location>
    <ligand>
        <name>Ca(2+)</name>
        <dbReference type="ChEBI" id="CHEBI:29108"/>
    </ligand>
</feature>
<evidence type="ECO:0000256" key="9">
    <source>
        <dbReference type="ARBA" id="ARBA00022842"/>
    </source>
</evidence>
<feature type="domain" description="Fumarylacetoacetase N-terminal" evidence="16">
    <location>
        <begin position="19"/>
        <end position="119"/>
    </location>
</feature>
<dbReference type="PANTHER" id="PTHR43069:SF2">
    <property type="entry name" value="FUMARYLACETOACETASE"/>
    <property type="match status" value="1"/>
</dbReference>
<dbReference type="NCBIfam" id="TIGR01266">
    <property type="entry name" value="fum_ac_acetase"/>
    <property type="match status" value="1"/>
</dbReference>
<comment type="similarity">
    <text evidence="4">Belongs to the FAH family.</text>
</comment>
<sequence length="417" mass="45833">MPKLTPWLDIPSDSDFSIHNLPFGIFSLPEAGKGKRVGMAIGNYVVDVADAAEEGLFEEMQFDYGVLKSNDLNGLIALGKEVTGRIRLTVQQALCDECSVLRNIGGLLAAMDEVTLHVPIKAGDYTDFYSSREHAFNVGKLFRDPDNALLPNWKHLPVGYHGRASSIVISGSEIYRPNGQIVPDGQNHPVFSPSQKLDFELEMAFVIGKETRRGRPVSVDTAEEHIFGMALFNDWSARDIQKWEYQPLGPFLGKSFSSTISPWIVPMEALEPFKMDGPEQHPAPLAYLRDEGKNHYDINLQAAIQPDGGEEKVVCNTNHRYLYWSMAQQVAHHTSNGCNLNVGDLMASGTISGPDPGSLGCLLEITENGSRPVTLGNGEQRSWLQDGDSVILRGYAESEDGIRVGFGECKGKIIAKV</sequence>
<evidence type="ECO:0000256" key="7">
    <source>
        <dbReference type="ARBA" id="ARBA00022801"/>
    </source>
</evidence>
<feature type="binding site" evidence="13">
    <location>
        <position position="143"/>
    </location>
    <ligand>
        <name>substrate</name>
    </ligand>
</feature>
<evidence type="ECO:0000256" key="14">
    <source>
        <dbReference type="PIRSR" id="PIRSR605959-3"/>
    </source>
</evidence>
<dbReference type="GO" id="GO:0004334">
    <property type="term" value="F:fumarylacetoacetase activity"/>
    <property type="evidence" value="ECO:0007669"/>
    <property type="project" value="UniProtKB-EC"/>
</dbReference>
<dbReference type="InterPro" id="IPR011234">
    <property type="entry name" value="Fumarylacetoacetase-like_C"/>
</dbReference>
<evidence type="ECO:0000259" key="15">
    <source>
        <dbReference type="Pfam" id="PF01557"/>
    </source>
</evidence>
<keyword evidence="7" id="KW-0378">Hydrolase</keyword>
<dbReference type="Pfam" id="PF09298">
    <property type="entry name" value="FAA_hydrolase_N"/>
    <property type="match status" value="1"/>
</dbReference>
<dbReference type="SUPFAM" id="SSF63433">
    <property type="entry name" value="Fumarylacetoacetate hydrolase, FAH, N-terminal domain"/>
    <property type="match status" value="1"/>
</dbReference>
<dbReference type="Proteomes" id="UP000245533">
    <property type="component" value="Unassembled WGS sequence"/>
</dbReference>
<evidence type="ECO:0000256" key="5">
    <source>
        <dbReference type="ARBA" id="ARBA00012094"/>
    </source>
</evidence>
<accession>A0A316TPU2</accession>
<evidence type="ECO:0000313" key="17">
    <source>
        <dbReference type="EMBL" id="PWN06643.1"/>
    </source>
</evidence>
<feature type="binding site" evidence="14">
    <location>
        <position position="258"/>
    </location>
    <ligand>
        <name>Mg(2+)</name>
        <dbReference type="ChEBI" id="CHEBI:18420"/>
    </ligand>
</feature>
<dbReference type="GO" id="GO:0046872">
    <property type="term" value="F:metal ion binding"/>
    <property type="evidence" value="ECO:0007669"/>
    <property type="project" value="UniProtKB-KW"/>
</dbReference>
<comment type="cofactor">
    <cofactor evidence="1 14">
        <name>Ca(2+)</name>
        <dbReference type="ChEBI" id="CHEBI:29108"/>
    </cofactor>
</comment>
<feature type="binding site" evidence="14">
    <location>
        <position position="234"/>
    </location>
    <ligand>
        <name>Ca(2+)</name>
        <dbReference type="ChEBI" id="CHEBI:29108"/>
    </ligand>
</feature>
<organism evidence="17 18">
    <name type="scientific">Rhodohalobacter mucosus</name>
    <dbReference type="NCBI Taxonomy" id="2079485"/>
    <lineage>
        <taxon>Bacteria</taxon>
        <taxon>Pseudomonadati</taxon>
        <taxon>Balneolota</taxon>
        <taxon>Balneolia</taxon>
        <taxon>Balneolales</taxon>
        <taxon>Balneolaceae</taxon>
        <taxon>Rhodohalobacter</taxon>
    </lineage>
</organism>
<evidence type="ECO:0000256" key="12">
    <source>
        <dbReference type="PIRSR" id="PIRSR605959-1"/>
    </source>
</evidence>
<feature type="binding site" evidence="14">
    <location>
        <position position="200"/>
    </location>
    <ligand>
        <name>Ca(2+)</name>
        <dbReference type="ChEBI" id="CHEBI:29108"/>
    </ligand>
</feature>
<reference evidence="17 18" key="1">
    <citation type="submission" date="2018-05" db="EMBL/GenBank/DDBJ databases">
        <title>Rhodohalobacter halophilus gen. nov., sp. nov., a moderately halophilic member of the family Balneolaceae.</title>
        <authorList>
            <person name="Liu Z.-W."/>
        </authorList>
    </citation>
    <scope>NUCLEOTIDE SEQUENCE [LARGE SCALE GENOMIC DNA]</scope>
    <source>
        <strain evidence="17 18">8A47</strain>
    </source>
</reference>
<gene>
    <name evidence="17" type="primary">fahA</name>
    <name evidence="17" type="ORF">DDZ15_09005</name>
</gene>
<dbReference type="PANTHER" id="PTHR43069">
    <property type="entry name" value="FUMARYLACETOACETASE"/>
    <property type="match status" value="1"/>
</dbReference>
<keyword evidence="6 14" id="KW-0479">Metal-binding</keyword>
<dbReference type="InterPro" id="IPR036663">
    <property type="entry name" value="Fumarylacetoacetase_C_sf"/>
</dbReference>
<evidence type="ECO:0000313" key="18">
    <source>
        <dbReference type="Proteomes" id="UP000245533"/>
    </source>
</evidence>
<evidence type="ECO:0000259" key="16">
    <source>
        <dbReference type="Pfam" id="PF09298"/>
    </source>
</evidence>
<feature type="binding site" evidence="14">
    <location>
        <position position="234"/>
    </location>
    <ligand>
        <name>Mg(2+)</name>
        <dbReference type="ChEBI" id="CHEBI:18420"/>
    </ligand>
</feature>
<keyword evidence="18" id="KW-1185">Reference proteome</keyword>
<evidence type="ECO:0000256" key="8">
    <source>
        <dbReference type="ARBA" id="ARBA00022837"/>
    </source>
</evidence>